<protein>
    <submittedName>
        <fullName evidence="2">Uncharacterized protein</fullName>
    </submittedName>
</protein>
<evidence type="ECO:0000256" key="1">
    <source>
        <dbReference type="SAM" id="MobiDB-lite"/>
    </source>
</evidence>
<dbReference type="AlphaFoldDB" id="A0A4Q7US22"/>
<evidence type="ECO:0000313" key="3">
    <source>
        <dbReference type="Proteomes" id="UP000291591"/>
    </source>
</evidence>
<reference evidence="2 3" key="1">
    <citation type="submission" date="2019-02" db="EMBL/GenBank/DDBJ databases">
        <title>Sequencing the genomes of 1000 actinobacteria strains.</title>
        <authorList>
            <person name="Klenk H.-P."/>
        </authorList>
    </citation>
    <scope>NUCLEOTIDE SEQUENCE [LARGE SCALE GENOMIC DNA]</scope>
    <source>
        <strain evidence="2 3">DSM 45779</strain>
    </source>
</reference>
<dbReference type="Proteomes" id="UP000291591">
    <property type="component" value="Unassembled WGS sequence"/>
</dbReference>
<comment type="caution">
    <text evidence="2">The sequence shown here is derived from an EMBL/GenBank/DDBJ whole genome shotgun (WGS) entry which is preliminary data.</text>
</comment>
<keyword evidence="3" id="KW-1185">Reference proteome</keyword>
<dbReference type="EMBL" id="SHKL01000001">
    <property type="protein sequence ID" value="RZT84667.1"/>
    <property type="molecule type" value="Genomic_DNA"/>
</dbReference>
<name>A0A4Q7US22_PSEST</name>
<dbReference type="OrthoDB" id="4775295at2"/>
<dbReference type="RefSeq" id="WP_130289242.1">
    <property type="nucleotide sequence ID" value="NZ_SHKL01000001.1"/>
</dbReference>
<evidence type="ECO:0000313" key="2">
    <source>
        <dbReference type="EMBL" id="RZT84667.1"/>
    </source>
</evidence>
<accession>A0A4Q7US22</accession>
<organism evidence="2 3">
    <name type="scientific">Pseudonocardia sediminis</name>
    <dbReference type="NCBI Taxonomy" id="1397368"/>
    <lineage>
        <taxon>Bacteria</taxon>
        <taxon>Bacillati</taxon>
        <taxon>Actinomycetota</taxon>
        <taxon>Actinomycetes</taxon>
        <taxon>Pseudonocardiales</taxon>
        <taxon>Pseudonocardiaceae</taxon>
        <taxon>Pseudonocardia</taxon>
    </lineage>
</organism>
<proteinExistence type="predicted"/>
<gene>
    <name evidence="2" type="ORF">EV383_1520</name>
</gene>
<feature type="region of interest" description="Disordered" evidence="1">
    <location>
        <begin position="1"/>
        <end position="21"/>
    </location>
</feature>
<sequence length="253" mass="27108">MVTTLRPATPAGTSRLTPGQRPEFAKACAEARSGFGEVVDLVLVADEVSARSAGPDPRVATLDRLVAFRAVVAWERFVREVGVLSGTAPADTDDVGRLACLGPHGRDEGTARRVLAAAGAGRLPDALSIRFPAPDKETSLTFTTVGGSSESLTAAVDWWVRTRHGVAHRWLPRHVAWPVRTDAHDSDGRTVGPTTARYALTMFLQLVDQSIRVIAEEAGMVRAEDLWLPAHWMRGEGDPASGTRLWVGETIGG</sequence>